<dbReference type="InterPro" id="IPR029057">
    <property type="entry name" value="PRTase-like"/>
</dbReference>
<organism evidence="4 5">
    <name type="scientific">Paraferrimonas haliotis</name>
    <dbReference type="NCBI Taxonomy" id="2013866"/>
    <lineage>
        <taxon>Bacteria</taxon>
        <taxon>Pseudomonadati</taxon>
        <taxon>Pseudomonadota</taxon>
        <taxon>Gammaproteobacteria</taxon>
        <taxon>Alteromonadales</taxon>
        <taxon>Ferrimonadaceae</taxon>
        <taxon>Paraferrimonas</taxon>
    </lineage>
</organism>
<dbReference type="Pfam" id="PF00156">
    <property type="entry name" value="Pribosyltran"/>
    <property type="match status" value="1"/>
</dbReference>
<reference evidence="4 5" key="1">
    <citation type="journal article" date="2014" name="Int. J. Syst. Evol. Microbiol.">
        <title>Complete genome sequence of Corynebacterium casei LMG S-19264T (=DSM 44701T), isolated from a smear-ripened cheese.</title>
        <authorList>
            <consortium name="US DOE Joint Genome Institute (JGI-PGF)"/>
            <person name="Walter F."/>
            <person name="Albersmeier A."/>
            <person name="Kalinowski J."/>
            <person name="Ruckert C."/>
        </authorList>
    </citation>
    <scope>NUCLEOTIDE SEQUENCE [LARGE SCALE GENOMIC DNA]</scope>
    <source>
        <strain evidence="4 5">NBRC 112785</strain>
    </source>
</reference>
<gene>
    <name evidence="4" type="ORF">GCM10007894_04060</name>
</gene>
<dbReference type="SUPFAM" id="SSF53271">
    <property type="entry name" value="PRTase-like"/>
    <property type="match status" value="1"/>
</dbReference>
<protein>
    <submittedName>
        <fullName evidence="4">Hypoxanthine phosphoribosyltransferase</fullName>
    </submittedName>
</protein>
<proteinExistence type="predicted"/>
<dbReference type="CDD" id="cd06223">
    <property type="entry name" value="PRTases_typeI"/>
    <property type="match status" value="1"/>
</dbReference>
<evidence type="ECO:0000256" key="1">
    <source>
        <dbReference type="ARBA" id="ARBA00022676"/>
    </source>
</evidence>
<name>A0AA37WWI1_9GAMM</name>
<dbReference type="AlphaFoldDB" id="A0AA37WWI1"/>
<dbReference type="PANTHER" id="PTHR43363">
    <property type="entry name" value="HYPOXANTHINE PHOSPHORIBOSYLTRANSFERASE"/>
    <property type="match status" value="1"/>
</dbReference>
<dbReference type="EMBL" id="BSPO01000001">
    <property type="protein sequence ID" value="GLS82429.1"/>
    <property type="molecule type" value="Genomic_DNA"/>
</dbReference>
<accession>A0AA37WWI1</accession>
<dbReference type="PANTHER" id="PTHR43363:SF1">
    <property type="entry name" value="HYPOXANTHINE-GUANINE PHOSPHORIBOSYLTRANSFERASE"/>
    <property type="match status" value="1"/>
</dbReference>
<dbReference type="RefSeq" id="WP_095497981.1">
    <property type="nucleotide sequence ID" value="NZ_BSPO01000001.1"/>
</dbReference>
<dbReference type="GO" id="GO:0016757">
    <property type="term" value="F:glycosyltransferase activity"/>
    <property type="evidence" value="ECO:0007669"/>
    <property type="project" value="UniProtKB-KW"/>
</dbReference>
<keyword evidence="2" id="KW-0808">Transferase</keyword>
<keyword evidence="1 4" id="KW-0328">Glycosyltransferase</keyword>
<keyword evidence="5" id="KW-1185">Reference proteome</keyword>
<sequence length="192" mass="21755">MDKHFITANELLDISFKLGLQIFESGYRPDYIVGVWRGGAPVGIAVQEVLDFLGVESDHIAIRTSSYIGIGQRGKQVKVHGLRYIEKQVNAEDSLLIVDDVHDTGLSIDQIIKDLHSACRKNTPDIKIATPYFKPGNNKTQRNPDFYVEETDKWLVFPHELNGLSIEEICEHKPELGKIRDKLTKLIKAEEE</sequence>
<feature type="domain" description="Phosphoribosyltransferase" evidence="3">
    <location>
        <begin position="17"/>
        <end position="157"/>
    </location>
</feature>
<comment type="caution">
    <text evidence="4">The sequence shown here is derived from an EMBL/GenBank/DDBJ whole genome shotgun (WGS) entry which is preliminary data.</text>
</comment>
<dbReference type="Proteomes" id="UP001157439">
    <property type="component" value="Unassembled WGS sequence"/>
</dbReference>
<dbReference type="Gene3D" id="3.40.50.2020">
    <property type="match status" value="1"/>
</dbReference>
<evidence type="ECO:0000313" key="5">
    <source>
        <dbReference type="Proteomes" id="UP001157439"/>
    </source>
</evidence>
<dbReference type="InterPro" id="IPR000836">
    <property type="entry name" value="PRTase_dom"/>
</dbReference>
<evidence type="ECO:0000259" key="3">
    <source>
        <dbReference type="Pfam" id="PF00156"/>
    </source>
</evidence>
<evidence type="ECO:0000256" key="2">
    <source>
        <dbReference type="ARBA" id="ARBA00022679"/>
    </source>
</evidence>
<evidence type="ECO:0000313" key="4">
    <source>
        <dbReference type="EMBL" id="GLS82429.1"/>
    </source>
</evidence>